<dbReference type="AlphaFoldDB" id="A0A370BGH6"/>
<keyword evidence="3" id="KW-1185">Reference proteome</keyword>
<dbReference type="Gene3D" id="3.30.70.100">
    <property type="match status" value="1"/>
</dbReference>
<proteinExistence type="predicted"/>
<dbReference type="InterPro" id="IPR011008">
    <property type="entry name" value="Dimeric_a/b-barrel"/>
</dbReference>
<comment type="caution">
    <text evidence="2">The sequence shown here is derived from an EMBL/GenBank/DDBJ whole genome shotgun (WGS) entry which is preliminary data.</text>
</comment>
<name>A0A370BGH6_9ACTN</name>
<organism evidence="2 3">
    <name type="scientific">Streptomyces corynorhini</name>
    <dbReference type="NCBI Taxonomy" id="2282652"/>
    <lineage>
        <taxon>Bacteria</taxon>
        <taxon>Bacillati</taxon>
        <taxon>Actinomycetota</taxon>
        <taxon>Actinomycetes</taxon>
        <taxon>Kitasatosporales</taxon>
        <taxon>Streptomycetaceae</taxon>
        <taxon>Streptomyces</taxon>
    </lineage>
</organism>
<accession>A0A370BGH6</accession>
<dbReference type="InterPro" id="IPR013097">
    <property type="entry name" value="Dabb"/>
</dbReference>
<gene>
    <name evidence="2" type="ORF">DVH02_07280</name>
</gene>
<protein>
    <submittedName>
        <fullName evidence="2">Dabb family protein</fullName>
    </submittedName>
</protein>
<dbReference type="EMBL" id="QQNA01000044">
    <property type="protein sequence ID" value="RDG38776.1"/>
    <property type="molecule type" value="Genomic_DNA"/>
</dbReference>
<dbReference type="OrthoDB" id="5518399at2"/>
<dbReference type="Proteomes" id="UP000253741">
    <property type="component" value="Unassembled WGS sequence"/>
</dbReference>
<dbReference type="RefSeq" id="WP_114622874.1">
    <property type="nucleotide sequence ID" value="NZ_QQNA01000044.1"/>
</dbReference>
<feature type="domain" description="Stress-response A/B barrel" evidence="1">
    <location>
        <begin position="2"/>
        <end position="91"/>
    </location>
</feature>
<dbReference type="SUPFAM" id="SSF54909">
    <property type="entry name" value="Dimeric alpha+beta barrel"/>
    <property type="match status" value="1"/>
</dbReference>
<reference evidence="2 3" key="1">
    <citation type="submission" date="2018-07" db="EMBL/GenBank/DDBJ databases">
        <title>Streptomyces species from bats.</title>
        <authorList>
            <person name="Dunlap C."/>
        </authorList>
    </citation>
    <scope>NUCLEOTIDE SEQUENCE [LARGE SCALE GENOMIC DNA]</scope>
    <source>
        <strain evidence="2 3">AC230</strain>
    </source>
</reference>
<dbReference type="SMART" id="SM00886">
    <property type="entry name" value="Dabb"/>
    <property type="match status" value="1"/>
</dbReference>
<dbReference type="Pfam" id="PF07876">
    <property type="entry name" value="Dabb"/>
    <property type="match status" value="1"/>
</dbReference>
<sequence length="140" mass="15799">MIYHGNRIKLKEGISQEQIEQALEIIHEQGRTIPAVKSYFVGREYGGAFEWNAFFVLEDLEAYEEYLNHPAHTASERFALPLLEKFEAYDITDDPDPGFGAEVARLQRRHYAADPELVRLVSALPSHTGSSALPDLAPEV</sequence>
<evidence type="ECO:0000259" key="1">
    <source>
        <dbReference type="PROSITE" id="PS51502"/>
    </source>
</evidence>
<evidence type="ECO:0000313" key="3">
    <source>
        <dbReference type="Proteomes" id="UP000253741"/>
    </source>
</evidence>
<evidence type="ECO:0000313" key="2">
    <source>
        <dbReference type="EMBL" id="RDG38776.1"/>
    </source>
</evidence>
<dbReference type="PROSITE" id="PS51502">
    <property type="entry name" value="S_R_A_B_BARREL"/>
    <property type="match status" value="1"/>
</dbReference>